<feature type="transmembrane region" description="Helical" evidence="1">
    <location>
        <begin position="35"/>
        <end position="55"/>
    </location>
</feature>
<name>C6JSK1_SORBI</name>
<evidence type="ECO:0000256" key="1">
    <source>
        <dbReference type="SAM" id="Phobius"/>
    </source>
</evidence>
<protein>
    <submittedName>
        <fullName evidence="2">Uncharacterized protein</fullName>
    </submittedName>
</protein>
<dbReference type="EMBL" id="GL003758">
    <property type="protein sequence ID" value="EES20143.1"/>
    <property type="molecule type" value="Genomic_DNA"/>
</dbReference>
<sequence>QMAGPAEMRNPRHADDGDLQLAWIGRRRRGLQQQLLLDSGGRACMLLGALVLTWDQLALASSSSPEHVLLAAFVLWLLGAALVMLSLVSRRFPRLASAGAALVMALRNYLLGGGGL</sequence>
<feature type="non-terminal residue" evidence="2">
    <location>
        <position position="1"/>
    </location>
</feature>
<organism evidence="2">
    <name type="scientific">Sorghum bicolor</name>
    <name type="common">Sorghum</name>
    <name type="synonym">Sorghum vulgare</name>
    <dbReference type="NCBI Taxonomy" id="4558"/>
    <lineage>
        <taxon>Eukaryota</taxon>
        <taxon>Viridiplantae</taxon>
        <taxon>Streptophyta</taxon>
        <taxon>Embryophyta</taxon>
        <taxon>Tracheophyta</taxon>
        <taxon>Spermatophyta</taxon>
        <taxon>Magnoliopsida</taxon>
        <taxon>Liliopsida</taxon>
        <taxon>Poales</taxon>
        <taxon>Poaceae</taxon>
        <taxon>PACMAD clade</taxon>
        <taxon>Panicoideae</taxon>
        <taxon>Andropogonodae</taxon>
        <taxon>Andropogoneae</taxon>
        <taxon>Sorghinae</taxon>
        <taxon>Sorghum</taxon>
    </lineage>
</organism>
<gene>
    <name evidence="2" type="primary">Sb1165s002010</name>
    <name evidence="2" type="ORF">SORBIDRAFT_1165s002010</name>
</gene>
<reference evidence="2" key="1">
    <citation type="journal article" date="2009" name="Nature">
        <title>The Sorghum bicolor genome and the diversification of grasses.</title>
        <authorList>
            <person name="Paterson A.H."/>
            <person name="Bowers J.E."/>
            <person name="Bruggmann R."/>
            <person name="Dubchak I."/>
            <person name="Grimwood J."/>
            <person name="Gundlach H."/>
            <person name="Haberer G."/>
            <person name="Hellsten U."/>
            <person name="Mitros T."/>
            <person name="Poliakov A."/>
            <person name="Schmutz J."/>
            <person name="Spannagl M."/>
            <person name="Tang H."/>
            <person name="Wang X."/>
            <person name="Wicker T."/>
            <person name="Bharti A.K."/>
            <person name="Chapman J."/>
            <person name="Feltus F.A."/>
            <person name="Gowik U."/>
            <person name="Grigoriev I.V."/>
            <person name="Lyons E."/>
            <person name="Maher C.A."/>
            <person name="Martis M."/>
            <person name="Narechania A."/>
            <person name="Otillar R.P."/>
            <person name="Penning B.W."/>
            <person name="Salamov A.A."/>
            <person name="Wang Y."/>
            <person name="Zhang L."/>
            <person name="Carpita N.C."/>
            <person name="Freeling M."/>
            <person name="Gingle A.R."/>
            <person name="Hash C.T."/>
            <person name="Keller B."/>
            <person name="Klein P."/>
            <person name="Kresovich S."/>
            <person name="McCann M.C."/>
            <person name="Ming R."/>
            <person name="Peterson D.G."/>
            <person name="Mehboob-ur-Rahman"/>
            <person name="Ware D."/>
            <person name="Westhoff P."/>
            <person name="Mayer K.F."/>
            <person name="Messing J."/>
            <person name="Rokhsar D.S."/>
        </authorList>
    </citation>
    <scope>NUCLEOTIDE SEQUENCE [LARGE SCALE GENOMIC DNA]</scope>
</reference>
<accession>C6JSK1</accession>
<dbReference type="AlphaFoldDB" id="C6JSK1"/>
<proteinExistence type="predicted"/>
<keyword evidence="1" id="KW-0472">Membrane</keyword>
<evidence type="ECO:0000313" key="2">
    <source>
        <dbReference type="EMBL" id="EES20143.1"/>
    </source>
</evidence>
<keyword evidence="1" id="KW-0812">Transmembrane</keyword>
<dbReference type="HOGENOM" id="CLU_138934_0_0_1"/>
<feature type="transmembrane region" description="Helical" evidence="1">
    <location>
        <begin position="67"/>
        <end position="88"/>
    </location>
</feature>
<keyword evidence="1" id="KW-1133">Transmembrane helix</keyword>